<feature type="compositionally biased region" description="Polar residues" evidence="1">
    <location>
        <begin position="139"/>
        <end position="150"/>
    </location>
</feature>
<keyword evidence="3" id="KW-1185">Reference proteome</keyword>
<feature type="region of interest" description="Disordered" evidence="1">
    <location>
        <begin position="95"/>
        <end position="150"/>
    </location>
</feature>
<proteinExistence type="predicted"/>
<reference evidence="2" key="1">
    <citation type="journal article" date="2020" name="Stud. Mycol.">
        <title>101 Dothideomycetes genomes: a test case for predicting lifestyles and emergence of pathogens.</title>
        <authorList>
            <person name="Haridas S."/>
            <person name="Albert R."/>
            <person name="Binder M."/>
            <person name="Bloem J."/>
            <person name="Labutti K."/>
            <person name="Salamov A."/>
            <person name="Andreopoulos B."/>
            <person name="Baker S."/>
            <person name="Barry K."/>
            <person name="Bills G."/>
            <person name="Bluhm B."/>
            <person name="Cannon C."/>
            <person name="Castanera R."/>
            <person name="Culley D."/>
            <person name="Daum C."/>
            <person name="Ezra D."/>
            <person name="Gonzalez J."/>
            <person name="Henrissat B."/>
            <person name="Kuo A."/>
            <person name="Liang C."/>
            <person name="Lipzen A."/>
            <person name="Lutzoni F."/>
            <person name="Magnuson J."/>
            <person name="Mondo S."/>
            <person name="Nolan M."/>
            <person name="Ohm R."/>
            <person name="Pangilinan J."/>
            <person name="Park H.-J."/>
            <person name="Ramirez L."/>
            <person name="Alfaro M."/>
            <person name="Sun H."/>
            <person name="Tritt A."/>
            <person name="Yoshinaga Y."/>
            <person name="Zwiers L.-H."/>
            <person name="Turgeon B."/>
            <person name="Goodwin S."/>
            <person name="Spatafora J."/>
            <person name="Crous P."/>
            <person name="Grigoriev I."/>
        </authorList>
    </citation>
    <scope>NUCLEOTIDE SEQUENCE</scope>
    <source>
        <strain evidence="2">CBS 279.74</strain>
    </source>
</reference>
<dbReference type="AlphaFoldDB" id="A0A6G1KBP7"/>
<evidence type="ECO:0000313" key="3">
    <source>
        <dbReference type="Proteomes" id="UP000799428"/>
    </source>
</evidence>
<feature type="compositionally biased region" description="Polar residues" evidence="1">
    <location>
        <begin position="100"/>
        <end position="111"/>
    </location>
</feature>
<feature type="compositionally biased region" description="Low complexity" evidence="1">
    <location>
        <begin position="119"/>
        <end position="132"/>
    </location>
</feature>
<gene>
    <name evidence="2" type="ORF">K504DRAFT_245912</name>
</gene>
<dbReference type="Proteomes" id="UP000799428">
    <property type="component" value="Unassembled WGS sequence"/>
</dbReference>
<sequence length="150" mass="16543">MVQKAHGAYIKSTQTNHMFSRLNSPHLHHLHHLHHHHLNFIQLTITTSPTTSSTTSSITSSAISSTTFLACYITHYLCASYNHYRNITVNRHTGKRAALQSKQPSTNTATAYHTYPGKTPSTPSQPSQTTSQRGGLTRATDSLSTTTNTL</sequence>
<name>A0A6G1KBP7_9PLEO</name>
<dbReference type="EMBL" id="MU005769">
    <property type="protein sequence ID" value="KAF2709861.1"/>
    <property type="molecule type" value="Genomic_DNA"/>
</dbReference>
<protein>
    <submittedName>
        <fullName evidence="2">Uncharacterized protein</fullName>
    </submittedName>
</protein>
<evidence type="ECO:0000256" key="1">
    <source>
        <dbReference type="SAM" id="MobiDB-lite"/>
    </source>
</evidence>
<evidence type="ECO:0000313" key="2">
    <source>
        <dbReference type="EMBL" id="KAF2709861.1"/>
    </source>
</evidence>
<accession>A0A6G1KBP7</accession>
<organism evidence="2 3">
    <name type="scientific">Pleomassaria siparia CBS 279.74</name>
    <dbReference type="NCBI Taxonomy" id="1314801"/>
    <lineage>
        <taxon>Eukaryota</taxon>
        <taxon>Fungi</taxon>
        <taxon>Dikarya</taxon>
        <taxon>Ascomycota</taxon>
        <taxon>Pezizomycotina</taxon>
        <taxon>Dothideomycetes</taxon>
        <taxon>Pleosporomycetidae</taxon>
        <taxon>Pleosporales</taxon>
        <taxon>Pleomassariaceae</taxon>
        <taxon>Pleomassaria</taxon>
    </lineage>
</organism>